<keyword evidence="1" id="KW-0808">Transferase</keyword>
<evidence type="ECO:0000313" key="3">
    <source>
        <dbReference type="Proteomes" id="UP000035720"/>
    </source>
</evidence>
<accession>A0A077M7F3</accession>
<evidence type="ECO:0000313" key="2">
    <source>
        <dbReference type="EMBL" id="CCI53231.1"/>
    </source>
</evidence>
<gene>
    <name evidence="2" type="ORF">BN13_310019</name>
</gene>
<protein>
    <recommendedName>
        <fullName evidence="4">Sulfotransferase</fullName>
    </recommendedName>
</protein>
<dbReference type="InterPro" id="IPR026634">
    <property type="entry name" value="TPST-like"/>
</dbReference>
<proteinExistence type="predicted"/>
<organism evidence="2 3">
    <name type="scientific">Nostocoides jenkinsii Ben 74</name>
    <dbReference type="NCBI Taxonomy" id="1193518"/>
    <lineage>
        <taxon>Bacteria</taxon>
        <taxon>Bacillati</taxon>
        <taxon>Actinomycetota</taxon>
        <taxon>Actinomycetes</taxon>
        <taxon>Micrococcales</taxon>
        <taxon>Intrasporangiaceae</taxon>
        <taxon>Nostocoides</taxon>
    </lineage>
</organism>
<comment type="caution">
    <text evidence="2">The sequence shown here is derived from an EMBL/GenBank/DDBJ whole genome shotgun (WGS) entry which is preliminary data.</text>
</comment>
<dbReference type="SUPFAM" id="SSF52540">
    <property type="entry name" value="P-loop containing nucleoside triphosphate hydrolases"/>
    <property type="match status" value="1"/>
</dbReference>
<dbReference type="GO" id="GO:0008476">
    <property type="term" value="F:protein-tyrosine sulfotransferase activity"/>
    <property type="evidence" value="ECO:0007669"/>
    <property type="project" value="InterPro"/>
</dbReference>
<evidence type="ECO:0008006" key="4">
    <source>
        <dbReference type="Google" id="ProtNLM"/>
    </source>
</evidence>
<name>A0A077M7F3_9MICO</name>
<dbReference type="Pfam" id="PF13469">
    <property type="entry name" value="Sulfotransfer_3"/>
    <property type="match status" value="1"/>
</dbReference>
<keyword evidence="3" id="KW-1185">Reference proteome</keyword>
<dbReference type="PANTHER" id="PTHR12788">
    <property type="entry name" value="PROTEIN-TYROSINE SULFOTRANSFERASE 2"/>
    <property type="match status" value="1"/>
</dbReference>
<reference evidence="2 3" key="1">
    <citation type="journal article" date="2013" name="ISME J.">
        <title>A metabolic model for members of the genus Tetrasphaera involved in enhanced biological phosphorus removal.</title>
        <authorList>
            <person name="Kristiansen R."/>
            <person name="Nguyen H.T.T."/>
            <person name="Saunders A.M."/>
            <person name="Nielsen J.L."/>
            <person name="Wimmer R."/>
            <person name="Le V.Q."/>
            <person name="McIlroy S.J."/>
            <person name="Petrovski S."/>
            <person name="Seviour R.J."/>
            <person name="Calteau A."/>
            <person name="Nielsen K.L."/>
            <person name="Nielsen P.H."/>
        </authorList>
    </citation>
    <scope>NUCLEOTIDE SEQUENCE [LARGE SCALE GENOMIC DNA]</scope>
    <source>
        <strain evidence="2 3">Ben 74</strain>
    </source>
</reference>
<dbReference type="AlphaFoldDB" id="A0A077M7F3"/>
<dbReference type="PANTHER" id="PTHR12788:SF10">
    <property type="entry name" value="PROTEIN-TYROSINE SULFOTRANSFERASE"/>
    <property type="match status" value="1"/>
</dbReference>
<dbReference type="Gene3D" id="3.40.50.300">
    <property type="entry name" value="P-loop containing nucleotide triphosphate hydrolases"/>
    <property type="match status" value="1"/>
</dbReference>
<evidence type="ECO:0000256" key="1">
    <source>
        <dbReference type="ARBA" id="ARBA00022679"/>
    </source>
</evidence>
<dbReference type="EMBL" id="CAJC01000141">
    <property type="protein sequence ID" value="CCI53231.1"/>
    <property type="molecule type" value="Genomic_DNA"/>
</dbReference>
<dbReference type="STRING" id="1193518.BN13_310019"/>
<dbReference type="Proteomes" id="UP000035720">
    <property type="component" value="Unassembled WGS sequence"/>
</dbReference>
<sequence>MPPTFIIGTGRCGSTLVHEIVARHPAVGFVTNLDDLGIRQGNAQQLTLWRRLPAALSDKGRARLAPSEGYRVISRDVSPALVDPVADPTAADLSPWLNERLHAFVDDRMRHLDAAEVFVHKFTGWPRARLLDTAFPGANFVHVVRDGRAVANSWLQMDWWRGHLGPTGWHFGPLPAALDDAWAHVGRTQPTLAGVAWRLLTDTYEECAAELGRRWLTVRYEDLVADPKAQITRVLDHIGLPWNDAFESGLGRYAFSPARLTAYRDELSPAQITDIEKVIGDNLERYGYDRVSTPGDQ</sequence>
<dbReference type="InterPro" id="IPR027417">
    <property type="entry name" value="P-loop_NTPase"/>
</dbReference>